<reference evidence="1" key="1">
    <citation type="submission" date="2021-06" db="EMBL/GenBank/DDBJ databases">
        <authorList>
            <person name="Hodson N. C."/>
            <person name="Mongue J. A."/>
            <person name="Jaron S. K."/>
        </authorList>
    </citation>
    <scope>NUCLEOTIDE SEQUENCE</scope>
</reference>
<gene>
    <name evidence="1" type="ORF">AFUS01_LOCUS25800</name>
</gene>
<sequence length="196" mass="22510">MHNLAHFLVHTRTHFQHFQQTKFHHNSVGFDQSKNFRGNKDTRIMSFDSNIPTIQNQAQRNLINQSSPQFSNLQYQHNETDENIENTLNDIPASGATTFIPQPGPALAQPGPALAQPGPGNVQRSERDYQRHKARLIQCRKCGRSFFPHTITYHELNCKAGKLTTPPFNATKYLQQERSYKTQRLILPVMSNLIFN</sequence>
<evidence type="ECO:0000313" key="1">
    <source>
        <dbReference type="EMBL" id="CAG7815099.1"/>
    </source>
</evidence>
<organism evidence="1 2">
    <name type="scientific">Allacma fusca</name>
    <dbReference type="NCBI Taxonomy" id="39272"/>
    <lineage>
        <taxon>Eukaryota</taxon>
        <taxon>Metazoa</taxon>
        <taxon>Ecdysozoa</taxon>
        <taxon>Arthropoda</taxon>
        <taxon>Hexapoda</taxon>
        <taxon>Collembola</taxon>
        <taxon>Symphypleona</taxon>
        <taxon>Sminthuridae</taxon>
        <taxon>Allacma</taxon>
    </lineage>
</organism>
<proteinExistence type="predicted"/>
<keyword evidence="2" id="KW-1185">Reference proteome</keyword>
<evidence type="ECO:0000313" key="2">
    <source>
        <dbReference type="Proteomes" id="UP000708208"/>
    </source>
</evidence>
<dbReference type="AlphaFoldDB" id="A0A8J2PIH3"/>
<dbReference type="OrthoDB" id="3176171at2759"/>
<protein>
    <submittedName>
        <fullName evidence="1">Uncharacterized protein</fullName>
    </submittedName>
</protein>
<dbReference type="EMBL" id="CAJVCH010335703">
    <property type="protein sequence ID" value="CAG7815099.1"/>
    <property type="molecule type" value="Genomic_DNA"/>
</dbReference>
<name>A0A8J2PIH3_9HEXA</name>
<dbReference type="Proteomes" id="UP000708208">
    <property type="component" value="Unassembled WGS sequence"/>
</dbReference>
<comment type="caution">
    <text evidence="1">The sequence shown here is derived from an EMBL/GenBank/DDBJ whole genome shotgun (WGS) entry which is preliminary data.</text>
</comment>
<accession>A0A8J2PIH3</accession>